<dbReference type="PANTHER" id="PTHR22988:SF66">
    <property type="entry name" value="SERINE_THREONINE-PROTEIN KINASE GENGHIS KHAN"/>
    <property type="match status" value="1"/>
</dbReference>
<feature type="domain" description="CNH" evidence="2">
    <location>
        <begin position="61"/>
        <end position="303"/>
    </location>
</feature>
<dbReference type="Proteomes" id="UP001187531">
    <property type="component" value="Unassembled WGS sequence"/>
</dbReference>
<dbReference type="SUPFAM" id="SSF69322">
    <property type="entry name" value="Tricorn protease domain 2"/>
    <property type="match status" value="1"/>
</dbReference>
<evidence type="ECO:0008006" key="5">
    <source>
        <dbReference type="Google" id="ProtNLM"/>
    </source>
</evidence>
<name>A0AA88KTH9_ARTSF</name>
<proteinExistence type="predicted"/>
<dbReference type="PROSITE" id="PS50219">
    <property type="entry name" value="CNH"/>
    <property type="match status" value="1"/>
</dbReference>
<sequence length="303" mass="34122">VSTSMMDPPGIKSHLLMLADSESEKTKWVVALHELHRILKKNKLPNRSVFKAKEVLDNTLPFTKTAVAGSIVDHDRLVLGSEDGLFCVDLDREEIARIGDGKRIYQMDYIAEEQLLVVIMGKQHQVKLVPIRALNGDDVEWVKVVEAKGAHLFSAGVLKSDPHHQSQYCLCVALKRQIIIYEIIRTKARYRKLRELFLPVPAQCMTIMSQGRLCVGFPSGFTVFSLLGDAAPQSLVHPESPSLSYLTSAPVDTVSAVELPKNEYLLVFSNLGVFVDNQGRRSRDREVMFPAMPQAVYVIRFWY</sequence>
<evidence type="ECO:0000313" key="4">
    <source>
        <dbReference type="Proteomes" id="UP001187531"/>
    </source>
</evidence>
<accession>A0AA88KTH9</accession>
<feature type="domain" description="PH" evidence="1">
    <location>
        <begin position="1"/>
        <end position="37"/>
    </location>
</feature>
<dbReference type="InterPro" id="IPR001849">
    <property type="entry name" value="PH_domain"/>
</dbReference>
<evidence type="ECO:0000313" key="3">
    <source>
        <dbReference type="EMBL" id="KAK2706108.1"/>
    </source>
</evidence>
<protein>
    <recommendedName>
        <fullName evidence="5">CNH domain-containing protein</fullName>
    </recommendedName>
</protein>
<comment type="caution">
    <text evidence="3">The sequence shown here is derived from an EMBL/GenBank/DDBJ whole genome shotgun (WGS) entry which is preliminary data.</text>
</comment>
<dbReference type="AlphaFoldDB" id="A0AA88KTH9"/>
<dbReference type="PANTHER" id="PTHR22988">
    <property type="entry name" value="MYOTONIC DYSTROPHY S/T KINASE-RELATED"/>
    <property type="match status" value="1"/>
</dbReference>
<evidence type="ECO:0000259" key="2">
    <source>
        <dbReference type="PROSITE" id="PS50219"/>
    </source>
</evidence>
<evidence type="ECO:0000259" key="1">
    <source>
        <dbReference type="PROSITE" id="PS50003"/>
    </source>
</evidence>
<dbReference type="Pfam" id="PF00780">
    <property type="entry name" value="CNH"/>
    <property type="match status" value="1"/>
</dbReference>
<keyword evidence="4" id="KW-1185">Reference proteome</keyword>
<dbReference type="EMBL" id="JAVRJZ010000020">
    <property type="protein sequence ID" value="KAK2706108.1"/>
    <property type="molecule type" value="Genomic_DNA"/>
</dbReference>
<dbReference type="SMART" id="SM00036">
    <property type="entry name" value="CNH"/>
    <property type="match status" value="1"/>
</dbReference>
<dbReference type="PROSITE" id="PS50003">
    <property type="entry name" value="PH_DOMAIN"/>
    <property type="match status" value="1"/>
</dbReference>
<dbReference type="GO" id="GO:0005737">
    <property type="term" value="C:cytoplasm"/>
    <property type="evidence" value="ECO:0007669"/>
    <property type="project" value="TreeGrafter"/>
</dbReference>
<dbReference type="GO" id="GO:0031032">
    <property type="term" value="P:actomyosin structure organization"/>
    <property type="evidence" value="ECO:0007669"/>
    <property type="project" value="TreeGrafter"/>
</dbReference>
<organism evidence="3 4">
    <name type="scientific">Artemia franciscana</name>
    <name type="common">Brine shrimp</name>
    <name type="synonym">Artemia sanfranciscana</name>
    <dbReference type="NCBI Taxonomy" id="6661"/>
    <lineage>
        <taxon>Eukaryota</taxon>
        <taxon>Metazoa</taxon>
        <taxon>Ecdysozoa</taxon>
        <taxon>Arthropoda</taxon>
        <taxon>Crustacea</taxon>
        <taxon>Branchiopoda</taxon>
        <taxon>Anostraca</taxon>
        <taxon>Artemiidae</taxon>
        <taxon>Artemia</taxon>
    </lineage>
</organism>
<dbReference type="GO" id="GO:0004674">
    <property type="term" value="F:protein serine/threonine kinase activity"/>
    <property type="evidence" value="ECO:0007669"/>
    <property type="project" value="TreeGrafter"/>
</dbReference>
<dbReference type="InterPro" id="IPR050839">
    <property type="entry name" value="Rho-assoc_Ser/Thr_Kinase"/>
</dbReference>
<gene>
    <name evidence="3" type="ORF">QYM36_016209</name>
</gene>
<dbReference type="InterPro" id="IPR001180">
    <property type="entry name" value="CNH_dom"/>
</dbReference>
<dbReference type="InterPro" id="IPR057529">
    <property type="entry name" value="MRCK/ROCK_PH"/>
</dbReference>
<reference evidence="3" key="1">
    <citation type="submission" date="2023-07" db="EMBL/GenBank/DDBJ databases">
        <title>Chromosome-level genome assembly of Artemia franciscana.</title>
        <authorList>
            <person name="Jo E."/>
        </authorList>
    </citation>
    <scope>NUCLEOTIDE SEQUENCE</scope>
    <source>
        <tissue evidence="3">Whole body</tissue>
    </source>
</reference>
<dbReference type="GO" id="GO:0005856">
    <property type="term" value="C:cytoskeleton"/>
    <property type="evidence" value="ECO:0007669"/>
    <property type="project" value="TreeGrafter"/>
</dbReference>
<dbReference type="Pfam" id="PF25346">
    <property type="entry name" value="PH_MRCK"/>
    <property type="match status" value="1"/>
</dbReference>
<feature type="non-terminal residue" evidence="3">
    <location>
        <position position="303"/>
    </location>
</feature>